<dbReference type="EMBL" id="LGRX02002659">
    <property type="protein sequence ID" value="KAK3283762.1"/>
    <property type="molecule type" value="Genomic_DNA"/>
</dbReference>
<dbReference type="AlphaFoldDB" id="A0AAE0GT34"/>
<protein>
    <submittedName>
        <fullName evidence="1">Uncharacterized protein</fullName>
    </submittedName>
</protein>
<sequence length="185" mass="20136">MLQDPTDEMLHVAVLCRLGWANAASPQRPFGTAFLVSHWLYPQRPPDQGRLAGEKVASSKTHQGHCRPLLHPPKTPDWVSAWLANGCILKDPFDWAPGWPRVASSHPDQGLVATAASSKTPSTKVAWLATSSFSKTPSRPRLVLAHYGCILKDTSDQARPPAGHASSKTLDRCRLAGHGCILKRP</sequence>
<reference evidence="1 2" key="1">
    <citation type="journal article" date="2015" name="Genome Biol. Evol.">
        <title>Comparative Genomics of a Bacterivorous Green Alga Reveals Evolutionary Causalities and Consequences of Phago-Mixotrophic Mode of Nutrition.</title>
        <authorList>
            <person name="Burns J.A."/>
            <person name="Paasch A."/>
            <person name="Narechania A."/>
            <person name="Kim E."/>
        </authorList>
    </citation>
    <scope>NUCLEOTIDE SEQUENCE [LARGE SCALE GENOMIC DNA]</scope>
    <source>
        <strain evidence="1 2">PLY_AMNH</strain>
    </source>
</reference>
<organism evidence="1 2">
    <name type="scientific">Cymbomonas tetramitiformis</name>
    <dbReference type="NCBI Taxonomy" id="36881"/>
    <lineage>
        <taxon>Eukaryota</taxon>
        <taxon>Viridiplantae</taxon>
        <taxon>Chlorophyta</taxon>
        <taxon>Pyramimonadophyceae</taxon>
        <taxon>Pyramimonadales</taxon>
        <taxon>Pyramimonadaceae</taxon>
        <taxon>Cymbomonas</taxon>
    </lineage>
</organism>
<gene>
    <name evidence="1" type="ORF">CYMTET_8557</name>
</gene>
<comment type="caution">
    <text evidence="1">The sequence shown here is derived from an EMBL/GenBank/DDBJ whole genome shotgun (WGS) entry which is preliminary data.</text>
</comment>
<keyword evidence="2" id="KW-1185">Reference proteome</keyword>
<evidence type="ECO:0000313" key="1">
    <source>
        <dbReference type="EMBL" id="KAK3283762.1"/>
    </source>
</evidence>
<dbReference type="Proteomes" id="UP001190700">
    <property type="component" value="Unassembled WGS sequence"/>
</dbReference>
<proteinExistence type="predicted"/>
<name>A0AAE0GT34_9CHLO</name>
<evidence type="ECO:0000313" key="2">
    <source>
        <dbReference type="Proteomes" id="UP001190700"/>
    </source>
</evidence>
<accession>A0AAE0GT34</accession>